<keyword evidence="1" id="KW-0175">Coiled coil</keyword>
<comment type="caution">
    <text evidence="3">The sequence shown here is derived from an EMBL/GenBank/DDBJ whole genome shotgun (WGS) entry which is preliminary data.</text>
</comment>
<evidence type="ECO:0000256" key="2">
    <source>
        <dbReference type="SAM" id="Phobius"/>
    </source>
</evidence>
<keyword evidence="2" id="KW-1133">Transmembrane helix</keyword>
<evidence type="ECO:0000256" key="1">
    <source>
        <dbReference type="SAM" id="Coils"/>
    </source>
</evidence>
<name>A0AAW6BKL0_9GAMM</name>
<feature type="transmembrane region" description="Helical" evidence="2">
    <location>
        <begin position="18"/>
        <end position="36"/>
    </location>
</feature>
<keyword evidence="2" id="KW-0812">Transmembrane</keyword>
<dbReference type="AlphaFoldDB" id="A0AAW6BKL0"/>
<dbReference type="EMBL" id="JAQMFO010000033">
    <property type="protein sequence ID" value="MDB6373952.1"/>
    <property type="molecule type" value="Genomic_DNA"/>
</dbReference>
<dbReference type="InterPro" id="IPR005498">
    <property type="entry name" value="T4SS_VirB10/TraB/TrbI"/>
</dbReference>
<dbReference type="Proteomes" id="UP001212996">
    <property type="component" value="Unassembled WGS sequence"/>
</dbReference>
<keyword evidence="2" id="KW-0472">Membrane</keyword>
<evidence type="ECO:0000313" key="4">
    <source>
        <dbReference type="Proteomes" id="UP001212996"/>
    </source>
</evidence>
<dbReference type="RefSeq" id="WP_271867314.1">
    <property type="nucleotide sequence ID" value="NZ_JAQMFO010000033.1"/>
</dbReference>
<dbReference type="CDD" id="cd16430">
    <property type="entry name" value="TraB"/>
    <property type="match status" value="1"/>
</dbReference>
<proteinExistence type="predicted"/>
<gene>
    <name evidence="3" type="ORF">PH362_18995</name>
</gene>
<evidence type="ECO:0000313" key="3">
    <source>
        <dbReference type="EMBL" id="MDB6373952.1"/>
    </source>
</evidence>
<protein>
    <submittedName>
        <fullName evidence="3">TraB/VirB10 family protein</fullName>
    </submittedName>
</protein>
<reference evidence="3" key="1">
    <citation type="submission" date="2023-01" db="EMBL/GenBank/DDBJ databases">
        <title>Genome sequencing of Photorhabdus bodei 09-20.</title>
        <authorList>
            <person name="Kalindamar S."/>
            <person name="Kumru S."/>
        </authorList>
    </citation>
    <scope>NUCLEOTIDE SEQUENCE</scope>
    <source>
        <strain evidence="3">09-20</strain>
    </source>
</reference>
<dbReference type="Pfam" id="PF03743">
    <property type="entry name" value="TrbI"/>
    <property type="match status" value="1"/>
</dbReference>
<accession>A0AAW6BKL0</accession>
<organism evidence="3 4">
    <name type="scientific">Photorhabdus bodei</name>
    <dbReference type="NCBI Taxonomy" id="2029681"/>
    <lineage>
        <taxon>Bacteria</taxon>
        <taxon>Pseudomonadati</taxon>
        <taxon>Pseudomonadota</taxon>
        <taxon>Gammaproteobacteria</taxon>
        <taxon>Enterobacterales</taxon>
        <taxon>Morganellaceae</taxon>
        <taxon>Photorhabdus</taxon>
    </lineage>
</organism>
<sequence>MINVSEEWASMSAKKKRLLVWGGGLAVLIPILLLLMPDVPAPRSRVNDDKVISSILTDSDTTGVSQNAIAARLRALDESMTKNNRQIEILVKNSNMDEIKKRLTTLETQQRNASQEQAALKKRLENSTNAIPYPVSSTSQTKRREDYNVPKSNDVGVAIKSIRPNDYNTLQRVYQAVEQPEPADFGADTVRNKGKTGKPVEPVVPDIVTVQEDTKEEAETNPGKNPEFQTYLPATSIISTVLISGMDAPTERNARKDPYPALARVKKDAILPNRFRADIRECGLLAAGFGDLSSERAYFRTEVITCIRNDGTVFEAPIDAYAVGEDGKSGVRGRLVTKQGQYLAKALTAGFLQAASQLFSVQNIPTINVRRDSDDKNGSPYQQVMSNTAFQGAAIAGVGGALDRLADFYMQMAGDLFPVIEIDPGRSVDFIVQKGVTLNFTRIAPKSINSTENNK</sequence>
<feature type="coiled-coil region" evidence="1">
    <location>
        <begin position="96"/>
        <end position="130"/>
    </location>
</feature>